<evidence type="ECO:0000313" key="4">
    <source>
        <dbReference type="Proteomes" id="UP001151081"/>
    </source>
</evidence>
<evidence type="ECO:0000313" key="3">
    <source>
        <dbReference type="EMBL" id="MDC3984947.1"/>
    </source>
</evidence>
<proteinExistence type="predicted"/>
<feature type="chain" id="PRO_5040774704" description="Peptidase C-terminal archaeal/bacterial domain-containing protein" evidence="2">
    <location>
        <begin position="22"/>
        <end position="144"/>
    </location>
</feature>
<evidence type="ECO:0008006" key="5">
    <source>
        <dbReference type="Google" id="ProtNLM"/>
    </source>
</evidence>
<feature type="signal peptide" evidence="2">
    <location>
        <begin position="1"/>
        <end position="21"/>
    </location>
</feature>
<name>A0A9X3X779_9BACT</name>
<protein>
    <recommendedName>
        <fullName evidence="5">Peptidase C-terminal archaeal/bacterial domain-containing protein</fullName>
    </recommendedName>
</protein>
<dbReference type="EMBL" id="JAGTJJ010000025">
    <property type="protein sequence ID" value="MDC3984947.1"/>
    <property type="molecule type" value="Genomic_DNA"/>
</dbReference>
<feature type="region of interest" description="Disordered" evidence="1">
    <location>
        <begin position="30"/>
        <end position="50"/>
    </location>
</feature>
<gene>
    <name evidence="3" type="ORF">KEG57_30990</name>
</gene>
<comment type="caution">
    <text evidence="3">The sequence shown here is derived from an EMBL/GenBank/DDBJ whole genome shotgun (WGS) entry which is preliminary data.</text>
</comment>
<evidence type="ECO:0000256" key="2">
    <source>
        <dbReference type="SAM" id="SignalP"/>
    </source>
</evidence>
<accession>A0A9X3X779</accession>
<organism evidence="3 4">
    <name type="scientific">Polyangium jinanense</name>
    <dbReference type="NCBI Taxonomy" id="2829994"/>
    <lineage>
        <taxon>Bacteria</taxon>
        <taxon>Pseudomonadati</taxon>
        <taxon>Myxococcota</taxon>
        <taxon>Polyangia</taxon>
        <taxon>Polyangiales</taxon>
        <taxon>Polyangiaceae</taxon>
        <taxon>Polyangium</taxon>
    </lineage>
</organism>
<keyword evidence="2" id="KW-0732">Signal</keyword>
<feature type="compositionally biased region" description="Low complexity" evidence="1">
    <location>
        <begin position="30"/>
        <end position="45"/>
    </location>
</feature>
<dbReference type="Proteomes" id="UP001151081">
    <property type="component" value="Unassembled WGS sequence"/>
</dbReference>
<dbReference type="RefSeq" id="WP_272422839.1">
    <property type="nucleotide sequence ID" value="NZ_JAGTJJ010000025.1"/>
</dbReference>
<keyword evidence="4" id="KW-1185">Reference proteome</keyword>
<dbReference type="AlphaFoldDB" id="A0A9X3X779"/>
<evidence type="ECO:0000256" key="1">
    <source>
        <dbReference type="SAM" id="MobiDB-lite"/>
    </source>
</evidence>
<sequence>MKAIAMSMVLVVGMVAATVYAQQPRLVRAPGPGASATAVGTASGTQRASDRSAGCPGYIVEMNDFEITVDRARPNLRLNTESSKDLVLLVQLPDGSYRCDDDSGGNQQPEVNILNPRLGTYRVWIGVWAPNVIADYRFRMSSDT</sequence>
<reference evidence="3 4" key="1">
    <citation type="submission" date="2021-04" db="EMBL/GenBank/DDBJ databases">
        <title>Genome analysis of Polyangium sp.</title>
        <authorList>
            <person name="Li Y."/>
            <person name="Wang J."/>
        </authorList>
    </citation>
    <scope>NUCLEOTIDE SEQUENCE [LARGE SCALE GENOMIC DNA]</scope>
    <source>
        <strain evidence="3 4">SDU14</strain>
    </source>
</reference>